<comment type="caution">
    <text evidence="1">The sequence shown here is derived from an EMBL/GenBank/DDBJ whole genome shotgun (WGS) entry which is preliminary data.</text>
</comment>
<sequence>MKKKRIMIFSLLVLFVVLLTITKPPSSSFDKWLSNKYSIECQGKECVLDSNNYKVIDSNIDNYFLFNKVGVKLEGKYESYLLVEGIGVLGGFVPFTYDARSE</sequence>
<organism evidence="1 2">
    <name type="scientific">Bacillus timonensis</name>
    <dbReference type="NCBI Taxonomy" id="1033734"/>
    <lineage>
        <taxon>Bacteria</taxon>
        <taxon>Bacillati</taxon>
        <taxon>Bacillota</taxon>
        <taxon>Bacilli</taxon>
        <taxon>Bacillales</taxon>
        <taxon>Bacillaceae</taxon>
        <taxon>Bacillus</taxon>
    </lineage>
</organism>
<keyword evidence="2" id="KW-1185">Reference proteome</keyword>
<gene>
    <name evidence="1" type="ORF">E1I69_14265</name>
</gene>
<evidence type="ECO:0000313" key="1">
    <source>
        <dbReference type="EMBL" id="THE11613.1"/>
    </source>
</evidence>
<dbReference type="Proteomes" id="UP000306477">
    <property type="component" value="Unassembled WGS sequence"/>
</dbReference>
<reference evidence="1 2" key="1">
    <citation type="journal article" date="2019" name="Indoor Air">
        <title>Impacts of indoor surface finishes on bacterial viability.</title>
        <authorList>
            <person name="Hu J."/>
            <person name="Maamar S.B."/>
            <person name="Glawe A.J."/>
            <person name="Gottel N."/>
            <person name="Gilbert J.A."/>
            <person name="Hartmann E.M."/>
        </authorList>
    </citation>
    <scope>NUCLEOTIDE SEQUENCE [LARGE SCALE GENOMIC DNA]</scope>
    <source>
        <strain evidence="1 2">AF060A6</strain>
    </source>
</reference>
<dbReference type="EMBL" id="SLUB01000026">
    <property type="protein sequence ID" value="THE11613.1"/>
    <property type="molecule type" value="Genomic_DNA"/>
</dbReference>
<proteinExistence type="predicted"/>
<dbReference type="RefSeq" id="WP_136380256.1">
    <property type="nucleotide sequence ID" value="NZ_SLUB01000026.1"/>
</dbReference>
<evidence type="ECO:0000313" key="2">
    <source>
        <dbReference type="Proteomes" id="UP000306477"/>
    </source>
</evidence>
<accession>A0A4V3V7I8</accession>
<name>A0A4V3V7I8_9BACI</name>
<protein>
    <submittedName>
        <fullName evidence="1">Uncharacterized protein</fullName>
    </submittedName>
</protein>
<dbReference type="AlphaFoldDB" id="A0A4V3V7I8"/>
<dbReference type="OrthoDB" id="2868399at2"/>